<feature type="region of interest" description="Disordered" evidence="1">
    <location>
        <begin position="113"/>
        <end position="132"/>
    </location>
</feature>
<sequence>MRTDLRSSGRNGGAWLIAALLAVALRVLVPQGYMADHRNDLPFALVICTAQGAVALDASKLPQPNAPAHGAHKPAPCAFAGLGAAPPLASAAPPAPARFVVVAAPRLHSTAVRPGQGLAAPPPPATGPPLLI</sequence>
<dbReference type="EMBL" id="JBHTLQ010000002">
    <property type="protein sequence ID" value="MFD1189171.1"/>
    <property type="molecule type" value="Genomic_DNA"/>
</dbReference>
<keyword evidence="2" id="KW-0472">Membrane</keyword>
<comment type="caution">
    <text evidence="3">The sequence shown here is derived from an EMBL/GenBank/DDBJ whole genome shotgun (WGS) entry which is preliminary data.</text>
</comment>
<keyword evidence="2" id="KW-1133">Transmembrane helix</keyword>
<evidence type="ECO:0000256" key="2">
    <source>
        <dbReference type="SAM" id="Phobius"/>
    </source>
</evidence>
<dbReference type="RefSeq" id="WP_377352070.1">
    <property type="nucleotide sequence ID" value="NZ_JBHTLQ010000002.1"/>
</dbReference>
<evidence type="ECO:0000256" key="1">
    <source>
        <dbReference type="SAM" id="MobiDB-lite"/>
    </source>
</evidence>
<keyword evidence="4" id="KW-1185">Reference proteome</keyword>
<evidence type="ECO:0000313" key="4">
    <source>
        <dbReference type="Proteomes" id="UP001597216"/>
    </source>
</evidence>
<evidence type="ECO:0008006" key="5">
    <source>
        <dbReference type="Google" id="ProtNLM"/>
    </source>
</evidence>
<feature type="transmembrane region" description="Helical" evidence="2">
    <location>
        <begin position="12"/>
        <end position="29"/>
    </location>
</feature>
<organism evidence="3 4">
    <name type="scientific">Phenylobacterium conjunctum</name>
    <dbReference type="NCBI Taxonomy" id="1298959"/>
    <lineage>
        <taxon>Bacteria</taxon>
        <taxon>Pseudomonadati</taxon>
        <taxon>Pseudomonadota</taxon>
        <taxon>Alphaproteobacteria</taxon>
        <taxon>Caulobacterales</taxon>
        <taxon>Caulobacteraceae</taxon>
        <taxon>Phenylobacterium</taxon>
    </lineage>
</organism>
<reference evidence="4" key="1">
    <citation type="journal article" date="2019" name="Int. J. Syst. Evol. Microbiol.">
        <title>The Global Catalogue of Microorganisms (GCM) 10K type strain sequencing project: providing services to taxonomists for standard genome sequencing and annotation.</title>
        <authorList>
            <consortium name="The Broad Institute Genomics Platform"/>
            <consortium name="The Broad Institute Genome Sequencing Center for Infectious Disease"/>
            <person name="Wu L."/>
            <person name="Ma J."/>
        </authorList>
    </citation>
    <scope>NUCLEOTIDE SEQUENCE [LARGE SCALE GENOMIC DNA]</scope>
    <source>
        <strain evidence="4">CCUG 55074</strain>
    </source>
</reference>
<dbReference type="Proteomes" id="UP001597216">
    <property type="component" value="Unassembled WGS sequence"/>
</dbReference>
<name>A0ABW3SX76_9CAUL</name>
<protein>
    <recommendedName>
        <fullName evidence="5">DUF2946 domain-containing protein</fullName>
    </recommendedName>
</protein>
<proteinExistence type="predicted"/>
<feature type="compositionally biased region" description="Pro residues" evidence="1">
    <location>
        <begin position="120"/>
        <end position="132"/>
    </location>
</feature>
<evidence type="ECO:0000313" key="3">
    <source>
        <dbReference type="EMBL" id="MFD1189171.1"/>
    </source>
</evidence>
<gene>
    <name evidence="3" type="ORF">ACFQ27_01145</name>
</gene>
<accession>A0ABW3SX76</accession>
<keyword evidence="2" id="KW-0812">Transmembrane</keyword>